<keyword evidence="5 6" id="KW-0472">Membrane</keyword>
<dbReference type="Pfam" id="PF06835">
    <property type="entry name" value="LptC"/>
    <property type="match status" value="1"/>
</dbReference>
<sequence length="191" mass="21676">MITKEKLIQIFKIGPFILAAIALLFWLNLQEENASIQTSRTNITDAPDLTLINSSSKHYDENGQQQYRLTASKIDHYKDERTAVFQQPRLFNNQQGTEWTAEAEQGQANLDSDIIVLKDQVKIDRNTADQTVRLRTSELSIDTKQNIAENDVLTVIHSGNSYIESKGFQTNLNTNETLLKANVRGTHDVQK</sequence>
<evidence type="ECO:0000256" key="7">
    <source>
        <dbReference type="SAM" id="Phobius"/>
    </source>
</evidence>
<evidence type="ECO:0000313" key="9">
    <source>
        <dbReference type="Proteomes" id="UP001161389"/>
    </source>
</evidence>
<dbReference type="PANTHER" id="PTHR37481">
    <property type="entry name" value="LIPOPOLYSACCHARIDE EXPORT SYSTEM PROTEIN LPTC"/>
    <property type="match status" value="1"/>
</dbReference>
<dbReference type="GO" id="GO:0030288">
    <property type="term" value="C:outer membrane-bounded periplasmic space"/>
    <property type="evidence" value="ECO:0007669"/>
    <property type="project" value="TreeGrafter"/>
</dbReference>
<keyword evidence="1 6" id="KW-1003">Cell membrane</keyword>
<keyword evidence="3 7" id="KW-0812">Transmembrane</keyword>
<comment type="subcellular location">
    <subcellularLocation>
        <location evidence="6">Cell inner membrane</location>
    </subcellularLocation>
</comment>
<reference evidence="8" key="2">
    <citation type="submission" date="2023-01" db="EMBL/GenBank/DDBJ databases">
        <title>Draft genome sequence of Litoribrevibacter albus strain NBRC 110071.</title>
        <authorList>
            <person name="Sun Q."/>
            <person name="Mori K."/>
        </authorList>
    </citation>
    <scope>NUCLEOTIDE SEQUENCE</scope>
    <source>
        <strain evidence="8">NBRC 110071</strain>
    </source>
</reference>
<dbReference type="PIRSF" id="PIRSF028513">
    <property type="entry name" value="LptC"/>
    <property type="match status" value="1"/>
</dbReference>
<keyword evidence="4 7" id="KW-1133">Transmembrane helix</keyword>
<dbReference type="InterPro" id="IPR010664">
    <property type="entry name" value="LipoPS_assembly_LptC-rel"/>
</dbReference>
<evidence type="ECO:0000256" key="2">
    <source>
        <dbReference type="ARBA" id="ARBA00022519"/>
    </source>
</evidence>
<evidence type="ECO:0000256" key="1">
    <source>
        <dbReference type="ARBA" id="ARBA00022475"/>
    </source>
</evidence>
<comment type="function">
    <text evidence="6">Required for the translocation of lipopolysaccharide (LPS) from the inner membrane to the outer membrane.</text>
</comment>
<dbReference type="GO" id="GO:0017089">
    <property type="term" value="F:glycolipid transfer activity"/>
    <property type="evidence" value="ECO:0007669"/>
    <property type="project" value="TreeGrafter"/>
</dbReference>
<comment type="similarity">
    <text evidence="6">Belongs to the LptC family.</text>
</comment>
<dbReference type="RefSeq" id="WP_284380858.1">
    <property type="nucleotide sequence ID" value="NZ_BSNM01000011.1"/>
</dbReference>
<evidence type="ECO:0000256" key="4">
    <source>
        <dbReference type="ARBA" id="ARBA00022989"/>
    </source>
</evidence>
<dbReference type="NCBIfam" id="TIGR04409">
    <property type="entry name" value="LptC_YrbK"/>
    <property type="match status" value="1"/>
</dbReference>
<dbReference type="Proteomes" id="UP001161389">
    <property type="component" value="Unassembled WGS sequence"/>
</dbReference>
<name>A0AA37S8R5_9GAMM</name>
<evidence type="ECO:0000313" key="8">
    <source>
        <dbReference type="EMBL" id="GLQ31297.1"/>
    </source>
</evidence>
<dbReference type="AlphaFoldDB" id="A0AA37S8R5"/>
<keyword evidence="2 6" id="KW-0997">Cell inner membrane</keyword>
<dbReference type="InterPro" id="IPR026265">
    <property type="entry name" value="LptC"/>
</dbReference>
<reference evidence="8" key="1">
    <citation type="journal article" date="2014" name="Int. J. Syst. Evol. Microbiol.">
        <title>Complete genome sequence of Corynebacterium casei LMG S-19264T (=DSM 44701T), isolated from a smear-ripened cheese.</title>
        <authorList>
            <consortium name="US DOE Joint Genome Institute (JGI-PGF)"/>
            <person name="Walter F."/>
            <person name="Albersmeier A."/>
            <person name="Kalinowski J."/>
            <person name="Ruckert C."/>
        </authorList>
    </citation>
    <scope>NUCLEOTIDE SEQUENCE</scope>
    <source>
        <strain evidence="8">NBRC 110071</strain>
    </source>
</reference>
<evidence type="ECO:0000256" key="6">
    <source>
        <dbReference type="PIRNR" id="PIRNR028513"/>
    </source>
</evidence>
<keyword evidence="9" id="KW-1185">Reference proteome</keyword>
<dbReference type="GO" id="GO:0005886">
    <property type="term" value="C:plasma membrane"/>
    <property type="evidence" value="ECO:0007669"/>
    <property type="project" value="UniProtKB-SubCell"/>
</dbReference>
<accession>A0AA37S8R5</accession>
<gene>
    <name evidence="8" type="ORF">GCM10007876_17760</name>
</gene>
<organism evidence="8 9">
    <name type="scientific">Litoribrevibacter albus</name>
    <dbReference type="NCBI Taxonomy" id="1473156"/>
    <lineage>
        <taxon>Bacteria</taxon>
        <taxon>Pseudomonadati</taxon>
        <taxon>Pseudomonadota</taxon>
        <taxon>Gammaproteobacteria</taxon>
        <taxon>Oceanospirillales</taxon>
        <taxon>Oceanospirillaceae</taxon>
        <taxon>Litoribrevibacter</taxon>
    </lineage>
</organism>
<feature type="transmembrane region" description="Helical" evidence="7">
    <location>
        <begin position="7"/>
        <end position="27"/>
    </location>
</feature>
<comment type="caution">
    <text evidence="8">The sequence shown here is derived from an EMBL/GenBank/DDBJ whole genome shotgun (WGS) entry which is preliminary data.</text>
</comment>
<dbReference type="InterPro" id="IPR052363">
    <property type="entry name" value="LPS_export_LptC"/>
</dbReference>
<protein>
    <recommendedName>
        <fullName evidence="6">Lipopolysaccharide export system protein LptC</fullName>
    </recommendedName>
</protein>
<dbReference type="PANTHER" id="PTHR37481:SF1">
    <property type="entry name" value="LIPOPOLYSACCHARIDE EXPORT SYSTEM PROTEIN LPTC"/>
    <property type="match status" value="1"/>
</dbReference>
<proteinExistence type="inferred from homology"/>
<dbReference type="EMBL" id="BSNM01000011">
    <property type="protein sequence ID" value="GLQ31297.1"/>
    <property type="molecule type" value="Genomic_DNA"/>
</dbReference>
<evidence type="ECO:0000256" key="3">
    <source>
        <dbReference type="ARBA" id="ARBA00022692"/>
    </source>
</evidence>
<dbReference type="Gene3D" id="2.60.450.10">
    <property type="entry name" value="Lipopolysaccharide (LPS) transport protein A like domain"/>
    <property type="match status" value="1"/>
</dbReference>
<dbReference type="GO" id="GO:0015221">
    <property type="term" value="F:lipopolysaccharide transmembrane transporter activity"/>
    <property type="evidence" value="ECO:0007669"/>
    <property type="project" value="InterPro"/>
</dbReference>
<evidence type="ECO:0000256" key="5">
    <source>
        <dbReference type="ARBA" id="ARBA00023136"/>
    </source>
</evidence>